<dbReference type="Proteomes" id="UP001479436">
    <property type="component" value="Unassembled WGS sequence"/>
</dbReference>
<gene>
    <name evidence="1" type="ORF">K7432_001288</name>
</gene>
<dbReference type="Pfam" id="PF08584">
    <property type="entry name" value="Ribonuc_P_40"/>
    <property type="match status" value="1"/>
</dbReference>
<dbReference type="EMBL" id="JASJQH010006903">
    <property type="protein sequence ID" value="KAK9728179.1"/>
    <property type="molecule type" value="Genomic_DNA"/>
</dbReference>
<accession>A0ABR2W9W4</accession>
<keyword evidence="2" id="KW-1185">Reference proteome</keyword>
<dbReference type="PANTHER" id="PTHR15396:SF1">
    <property type="entry name" value="RIBONUCLEASE P PROTEIN SUBUNIT P40"/>
    <property type="match status" value="1"/>
</dbReference>
<comment type="caution">
    <text evidence="1">The sequence shown here is derived from an EMBL/GenBank/DDBJ whole genome shotgun (WGS) entry which is preliminary data.</text>
</comment>
<name>A0ABR2W9W4_9FUNG</name>
<evidence type="ECO:0000313" key="2">
    <source>
        <dbReference type="Proteomes" id="UP001479436"/>
    </source>
</evidence>
<proteinExistence type="predicted"/>
<dbReference type="InterPro" id="IPR013893">
    <property type="entry name" value="RNase_P_Rpp40"/>
</dbReference>
<sequence length="360" mass="40914">MSHLPPVSAPRSKLFLTYSNFNSPKSCHGNFVLQHPFNHQVEVFVPGQIPSRSELVKGVLDTEYFYKARLRLSYFIQPEFLRSHVRNGSVTALTHNTGIDTDDVFALDSTGHLILSVTKDTYEELGLIGKPSKFASKGHRYTVTIDLNADNMIPGHKIYERVKWCFEHTLTDTFTFLIQSTNPAGECVELEFPLDAEARKIFPKYLESSNESIEIPSMESLLDNENVEIWKEEAMERYEWLGMVACQSTRVQANSAVDPFVSIYSTPTPFEVGTGSSFKLTGLISSYSINTLINNTREYIRDKKLPWVSFSVWGFMDSPTSWQFKEHGYLPNGENHYTFIMYPNGTYILYQTCGAHDGSS</sequence>
<organism evidence="1 2">
    <name type="scientific">Basidiobolus ranarum</name>
    <dbReference type="NCBI Taxonomy" id="34480"/>
    <lineage>
        <taxon>Eukaryota</taxon>
        <taxon>Fungi</taxon>
        <taxon>Fungi incertae sedis</taxon>
        <taxon>Zoopagomycota</taxon>
        <taxon>Entomophthoromycotina</taxon>
        <taxon>Basidiobolomycetes</taxon>
        <taxon>Basidiobolales</taxon>
        <taxon>Basidiobolaceae</taxon>
        <taxon>Basidiobolus</taxon>
    </lineage>
</organism>
<reference evidence="1 2" key="1">
    <citation type="submission" date="2023-04" db="EMBL/GenBank/DDBJ databases">
        <title>Genome of Basidiobolus ranarum AG-B5.</title>
        <authorList>
            <person name="Stajich J.E."/>
            <person name="Carter-House D."/>
            <person name="Gryganskyi A."/>
        </authorList>
    </citation>
    <scope>NUCLEOTIDE SEQUENCE [LARGE SCALE GENOMIC DNA]</scope>
    <source>
        <strain evidence="1 2">AG-B5</strain>
    </source>
</reference>
<protein>
    <submittedName>
        <fullName evidence="1">Uncharacterized protein</fullName>
    </submittedName>
</protein>
<dbReference type="PANTHER" id="PTHR15396">
    <property type="entry name" value="RIBONUCLEASE P PROTEIN SUBUNIT P40"/>
    <property type="match status" value="1"/>
</dbReference>
<evidence type="ECO:0000313" key="1">
    <source>
        <dbReference type="EMBL" id="KAK9728179.1"/>
    </source>
</evidence>